<dbReference type="Proteomes" id="UP001153076">
    <property type="component" value="Unassembled WGS sequence"/>
</dbReference>
<gene>
    <name evidence="1" type="ORF">Cgig2_023129</name>
</gene>
<organism evidence="1 2">
    <name type="scientific">Carnegiea gigantea</name>
    <dbReference type="NCBI Taxonomy" id="171969"/>
    <lineage>
        <taxon>Eukaryota</taxon>
        <taxon>Viridiplantae</taxon>
        <taxon>Streptophyta</taxon>
        <taxon>Embryophyta</taxon>
        <taxon>Tracheophyta</taxon>
        <taxon>Spermatophyta</taxon>
        <taxon>Magnoliopsida</taxon>
        <taxon>eudicotyledons</taxon>
        <taxon>Gunneridae</taxon>
        <taxon>Pentapetalae</taxon>
        <taxon>Caryophyllales</taxon>
        <taxon>Cactineae</taxon>
        <taxon>Cactaceae</taxon>
        <taxon>Cactoideae</taxon>
        <taxon>Echinocereeae</taxon>
        <taxon>Carnegiea</taxon>
    </lineage>
</organism>
<sequence length="171" mass="20225">MSITYGSIRSSSSPDIQIKNEYIKLLEQWRTRWNLGETRTSKVGKMIEHINKDENEFPEEYGRHKTIDKIDYQSIFMKVKLTCRGISKHDTRNLRAHRTFGISPWPSTSPLATMFRIGSCGFKALPTLNSNEVHFINFRSWHPTFTYAENSYYNQLPYKRKSYNKQLTYIQ</sequence>
<evidence type="ECO:0000313" key="2">
    <source>
        <dbReference type="Proteomes" id="UP001153076"/>
    </source>
</evidence>
<name>A0A9Q1JRK1_9CARY</name>
<dbReference type="OrthoDB" id="1001981at2759"/>
<protein>
    <submittedName>
        <fullName evidence="1">Uncharacterized protein</fullName>
    </submittedName>
</protein>
<dbReference type="EMBL" id="JAKOGI010000864">
    <property type="protein sequence ID" value="KAJ8429740.1"/>
    <property type="molecule type" value="Genomic_DNA"/>
</dbReference>
<comment type="caution">
    <text evidence="1">The sequence shown here is derived from an EMBL/GenBank/DDBJ whole genome shotgun (WGS) entry which is preliminary data.</text>
</comment>
<proteinExistence type="predicted"/>
<dbReference type="AlphaFoldDB" id="A0A9Q1JRK1"/>
<accession>A0A9Q1JRK1</accession>
<keyword evidence="2" id="KW-1185">Reference proteome</keyword>
<evidence type="ECO:0000313" key="1">
    <source>
        <dbReference type="EMBL" id="KAJ8429740.1"/>
    </source>
</evidence>
<reference evidence="1" key="1">
    <citation type="submission" date="2022-04" db="EMBL/GenBank/DDBJ databases">
        <title>Carnegiea gigantea Genome sequencing and assembly v2.</title>
        <authorList>
            <person name="Copetti D."/>
            <person name="Sanderson M.J."/>
            <person name="Burquez A."/>
            <person name="Wojciechowski M.F."/>
        </authorList>
    </citation>
    <scope>NUCLEOTIDE SEQUENCE</scope>
    <source>
        <strain evidence="1">SGP5-SGP5p</strain>
        <tissue evidence="1">Aerial part</tissue>
    </source>
</reference>